<dbReference type="Proteomes" id="UP001529510">
    <property type="component" value="Unassembled WGS sequence"/>
</dbReference>
<protein>
    <recommendedName>
        <fullName evidence="4">WD repeat-containing protein WRAP73</fullName>
    </recommendedName>
</protein>
<dbReference type="SUPFAM" id="SSF50978">
    <property type="entry name" value="WD40 repeat-like"/>
    <property type="match status" value="1"/>
</dbReference>
<evidence type="ECO:0008006" key="4">
    <source>
        <dbReference type="Google" id="ProtNLM"/>
    </source>
</evidence>
<feature type="non-terminal residue" evidence="2">
    <location>
        <position position="1"/>
    </location>
</feature>
<evidence type="ECO:0000256" key="1">
    <source>
        <dbReference type="SAM" id="SignalP"/>
    </source>
</evidence>
<dbReference type="Gene3D" id="2.130.10.10">
    <property type="entry name" value="YVTN repeat-like/Quinoprotein amine dehydrogenase"/>
    <property type="match status" value="1"/>
</dbReference>
<dbReference type="InterPro" id="IPR015943">
    <property type="entry name" value="WD40/YVTN_repeat-like_dom_sf"/>
</dbReference>
<accession>A0ABD0QKM8</accession>
<evidence type="ECO:0000313" key="3">
    <source>
        <dbReference type="Proteomes" id="UP001529510"/>
    </source>
</evidence>
<feature type="chain" id="PRO_5044844817" description="WD repeat-containing protein WRAP73" evidence="1">
    <location>
        <begin position="29"/>
        <end position="63"/>
    </location>
</feature>
<dbReference type="EMBL" id="JAMKFB020000008">
    <property type="protein sequence ID" value="KAL0186258.1"/>
    <property type="molecule type" value="Genomic_DNA"/>
</dbReference>
<dbReference type="AlphaFoldDB" id="A0ABD0QKM8"/>
<name>A0ABD0QKM8_CIRMR</name>
<dbReference type="PANTHER" id="PTHR16220:SF0">
    <property type="entry name" value="WD REPEAT-CONTAINING PROTEIN WRAP73"/>
    <property type="match status" value="1"/>
</dbReference>
<keyword evidence="3" id="KW-1185">Reference proteome</keyword>
<gene>
    <name evidence="2" type="ORF">M9458_017928</name>
</gene>
<feature type="signal peptide" evidence="1">
    <location>
        <begin position="1"/>
        <end position="28"/>
    </location>
</feature>
<proteinExistence type="predicted"/>
<keyword evidence="1" id="KW-0732">Signal</keyword>
<organism evidence="2 3">
    <name type="scientific">Cirrhinus mrigala</name>
    <name type="common">Mrigala</name>
    <dbReference type="NCBI Taxonomy" id="683832"/>
    <lineage>
        <taxon>Eukaryota</taxon>
        <taxon>Metazoa</taxon>
        <taxon>Chordata</taxon>
        <taxon>Craniata</taxon>
        <taxon>Vertebrata</taxon>
        <taxon>Euteleostomi</taxon>
        <taxon>Actinopterygii</taxon>
        <taxon>Neopterygii</taxon>
        <taxon>Teleostei</taxon>
        <taxon>Ostariophysi</taxon>
        <taxon>Cypriniformes</taxon>
        <taxon>Cyprinidae</taxon>
        <taxon>Labeoninae</taxon>
        <taxon>Labeonini</taxon>
        <taxon>Cirrhinus</taxon>
    </lineage>
</organism>
<dbReference type="PANTHER" id="PTHR16220">
    <property type="entry name" value="WD REPEAT PROTEIN 8-RELATED"/>
    <property type="match status" value="1"/>
</dbReference>
<dbReference type="InterPro" id="IPR036322">
    <property type="entry name" value="WD40_repeat_dom_sf"/>
</dbReference>
<sequence>NMPQSLWVWDMQRLSLLAVLEQTAPVRCFVWDPRRPRLALCTGNTKVYLWSPAGCVSVNVPVE</sequence>
<dbReference type="InterPro" id="IPR052778">
    <property type="entry name" value="Centrosome-WD_assoc"/>
</dbReference>
<comment type="caution">
    <text evidence="2">The sequence shown here is derived from an EMBL/GenBank/DDBJ whole genome shotgun (WGS) entry which is preliminary data.</text>
</comment>
<evidence type="ECO:0000313" key="2">
    <source>
        <dbReference type="EMBL" id="KAL0186258.1"/>
    </source>
</evidence>
<feature type="non-terminal residue" evidence="2">
    <location>
        <position position="63"/>
    </location>
</feature>
<reference evidence="2 3" key="1">
    <citation type="submission" date="2024-05" db="EMBL/GenBank/DDBJ databases">
        <title>Genome sequencing and assembly of Indian major carp, Cirrhinus mrigala (Hamilton, 1822).</title>
        <authorList>
            <person name="Mohindra V."/>
            <person name="Chowdhury L.M."/>
            <person name="Lal K."/>
            <person name="Jena J.K."/>
        </authorList>
    </citation>
    <scope>NUCLEOTIDE SEQUENCE [LARGE SCALE GENOMIC DNA]</scope>
    <source>
        <strain evidence="2">CM1030</strain>
        <tissue evidence="2">Blood</tissue>
    </source>
</reference>